<dbReference type="PANTHER" id="PTHR11051">
    <property type="entry name" value="GLYCOSYL HYDROLASE-RELATED"/>
    <property type="match status" value="1"/>
</dbReference>
<dbReference type="PANTHER" id="PTHR11051:SF8">
    <property type="entry name" value="PROTEIN-GLUCOSYLGALACTOSYLHYDROXYLYSINE GLUCOSIDASE"/>
    <property type="match status" value="1"/>
</dbReference>
<evidence type="ECO:0000256" key="2">
    <source>
        <dbReference type="ARBA" id="ARBA00022676"/>
    </source>
</evidence>
<dbReference type="Proteomes" id="UP000460318">
    <property type="component" value="Unassembled WGS sequence"/>
</dbReference>
<keyword evidence="2" id="KW-0328">Glycosyltransferase</keyword>
<feature type="domain" description="Glycoside hydrolase family 65 N-terminal" evidence="8">
    <location>
        <begin position="6"/>
        <end position="236"/>
    </location>
</feature>
<dbReference type="PIRSF" id="PIRSF036289">
    <property type="entry name" value="Glycosyl_hydrolase_malt_phosph"/>
    <property type="match status" value="1"/>
</dbReference>
<feature type="binding site" evidence="5">
    <location>
        <begin position="327"/>
        <end position="328"/>
    </location>
    <ligand>
        <name>substrate</name>
    </ligand>
</feature>
<dbReference type="InterPro" id="IPR011013">
    <property type="entry name" value="Gal_mutarotase_sf_dom"/>
</dbReference>
<dbReference type="GO" id="GO:0030246">
    <property type="term" value="F:carbohydrate binding"/>
    <property type="evidence" value="ECO:0007669"/>
    <property type="project" value="InterPro"/>
</dbReference>
<keyword evidence="10" id="KW-1185">Reference proteome</keyword>
<dbReference type="SUPFAM" id="SSF74650">
    <property type="entry name" value="Galactose mutarotase-like"/>
    <property type="match status" value="1"/>
</dbReference>
<dbReference type="InterPro" id="IPR005194">
    <property type="entry name" value="Glyco_hydro_65_C"/>
</dbReference>
<sequence>MSWIVREEGFDPQRITNHGSKFMTGNGYMGYRGTLEEFSKEQLTAVTLAGVYDQIGTKWREPVNAPNGLRTRLFADGAELSVLNSAVEKHVQELDIARGVHARETVYLTEDGARVTFRSERFVSMDQLHLIANRFTIHSDKDVRLTLETGIDGGVWDINGPHLKEAAYTSYEGTLTAAASTQELGIRVAVAECLAGPQEGQEEIAATEDGIIHRILLTLQAGSTYEWVKYVSVYTSLDDAEDALEAAVSSSRSALNTGYDALLQSHEEVWEQHWALSDVEIEGDDEAQHALRFSIYQLLIIAPAASEKVSIPARGLSGQVYKGAVFWDTEMFMLPFFLYTQPEIARNIMMYRKHTLDGARRKAAEYGYNGAYYAWESQDSGDDACTLFNITDVFTGRPMRTYFRDKQIHISADVAHGIWEYYKLTGDTGFLIDGGAEVIWECARFFYAYAGYYPLKRRYELLDVTGPDEYHERVHNNAFTNYMARHTLRVAVQMMDELEQQAPELYAKLAGEREGTPGLQEIREIAEQLYVPQPDAQTGVIEQFDRYFQLEDPSLQELKARILQPNEYLGGGNGIATTTQIIKQADVVLLMHLFKDEFAPEIKKANWEFYEPRTEHGSSLSPCVYALVASDIGMPDWAYPYFKRTATIDLTGDSKQYVGDLYIGGTHPAANGGAWMAAVLGFGGLQADEREVRLNPALPSEWSALGFKIRVRGQAFDIRITREDVRITSPAGNASEQPFRVEGRETLVRPGQSVTVSLKGLAPAGGSH</sequence>
<protein>
    <submittedName>
        <fullName evidence="9">Glycoside hydrolase family 65 protein</fullName>
    </submittedName>
</protein>
<dbReference type="GO" id="GO:0016757">
    <property type="term" value="F:glycosyltransferase activity"/>
    <property type="evidence" value="ECO:0007669"/>
    <property type="project" value="UniProtKB-KW"/>
</dbReference>
<keyword evidence="9" id="KW-0378">Hydrolase</keyword>
<evidence type="ECO:0000256" key="1">
    <source>
        <dbReference type="ARBA" id="ARBA00006768"/>
    </source>
</evidence>
<dbReference type="Gene3D" id="1.50.10.10">
    <property type="match status" value="1"/>
</dbReference>
<dbReference type="Pfam" id="PF03633">
    <property type="entry name" value="Glyco_hydro_65C"/>
    <property type="match status" value="1"/>
</dbReference>
<dbReference type="InterPro" id="IPR008928">
    <property type="entry name" value="6-hairpin_glycosidase_sf"/>
</dbReference>
<dbReference type="InterPro" id="IPR005196">
    <property type="entry name" value="Glyco_hydro_65_N"/>
</dbReference>
<dbReference type="AlphaFoldDB" id="A0A7X3IKE2"/>
<dbReference type="Pfam" id="PF03636">
    <property type="entry name" value="Glyco_hydro_65N"/>
    <property type="match status" value="1"/>
</dbReference>
<dbReference type="InterPro" id="IPR012341">
    <property type="entry name" value="6hp_glycosidase-like_sf"/>
</dbReference>
<feature type="binding site" evidence="5">
    <location>
        <begin position="583"/>
        <end position="584"/>
    </location>
    <ligand>
        <name>substrate</name>
    </ligand>
</feature>
<evidence type="ECO:0000313" key="10">
    <source>
        <dbReference type="Proteomes" id="UP000460318"/>
    </source>
</evidence>
<gene>
    <name evidence="9" type="ORF">GRF59_18285</name>
</gene>
<dbReference type="InterPro" id="IPR005195">
    <property type="entry name" value="Glyco_hydro_65_M"/>
</dbReference>
<proteinExistence type="inferred from homology"/>
<evidence type="ECO:0000259" key="7">
    <source>
        <dbReference type="Pfam" id="PF03633"/>
    </source>
</evidence>
<evidence type="ECO:0000259" key="8">
    <source>
        <dbReference type="Pfam" id="PF03636"/>
    </source>
</evidence>
<feature type="domain" description="Glycoside hydrolase family 65 central catalytic" evidence="6">
    <location>
        <begin position="292"/>
        <end position="676"/>
    </location>
</feature>
<organism evidence="9 10">
    <name type="scientific">Paenibacillus dendrobii</name>
    <dbReference type="NCBI Taxonomy" id="2691084"/>
    <lineage>
        <taxon>Bacteria</taxon>
        <taxon>Bacillati</taxon>
        <taxon>Bacillota</taxon>
        <taxon>Bacilli</taxon>
        <taxon>Bacillales</taxon>
        <taxon>Paenibacillaceae</taxon>
        <taxon>Paenibacillus</taxon>
    </lineage>
</organism>
<dbReference type="InterPro" id="IPR017045">
    <property type="entry name" value="Malt_Pase/Glycosyl_Hdrlase"/>
</dbReference>
<dbReference type="InterPro" id="IPR037018">
    <property type="entry name" value="GH65_N"/>
</dbReference>
<comment type="caution">
    <text evidence="9">The sequence shown here is derived from an EMBL/GenBank/DDBJ whole genome shotgun (WGS) entry which is preliminary data.</text>
</comment>
<feature type="domain" description="Glycoside hydrolase family 65 C-terminal" evidence="7">
    <location>
        <begin position="688"/>
        <end position="745"/>
    </location>
</feature>
<dbReference type="SUPFAM" id="SSF48208">
    <property type="entry name" value="Six-hairpin glycosidases"/>
    <property type="match status" value="1"/>
</dbReference>
<evidence type="ECO:0000256" key="4">
    <source>
        <dbReference type="PIRSR" id="PIRSR036289-50"/>
    </source>
</evidence>
<dbReference type="Pfam" id="PF03632">
    <property type="entry name" value="Glyco_hydro_65m"/>
    <property type="match status" value="1"/>
</dbReference>
<reference evidence="9 10" key="1">
    <citation type="submission" date="2019-12" db="EMBL/GenBank/DDBJ databases">
        <title>Paenibacillus sp. nov., an endophytic bacterium isolated from the stem of Dendrobium.</title>
        <authorList>
            <person name="Zhao R."/>
        </authorList>
    </citation>
    <scope>NUCLEOTIDE SEQUENCE [LARGE SCALE GENOMIC DNA]</scope>
    <source>
        <strain evidence="9 10">HJL G12</strain>
    </source>
</reference>
<name>A0A7X3IKE2_9BACL</name>
<keyword evidence="3" id="KW-0808">Transferase</keyword>
<dbReference type="EMBL" id="WUBI01000003">
    <property type="protein sequence ID" value="MWV45564.1"/>
    <property type="molecule type" value="Genomic_DNA"/>
</dbReference>
<evidence type="ECO:0000259" key="6">
    <source>
        <dbReference type="Pfam" id="PF03632"/>
    </source>
</evidence>
<evidence type="ECO:0000256" key="5">
    <source>
        <dbReference type="PIRSR" id="PIRSR036289-51"/>
    </source>
</evidence>
<dbReference type="RefSeq" id="WP_160499175.1">
    <property type="nucleotide sequence ID" value="NZ_WUBI01000003.1"/>
</dbReference>
<dbReference type="Gene3D" id="2.60.420.10">
    <property type="entry name" value="Maltose phosphorylase, domain 3"/>
    <property type="match status" value="1"/>
</dbReference>
<accession>A0A7X3IKE2</accession>
<dbReference type="GO" id="GO:0005975">
    <property type="term" value="P:carbohydrate metabolic process"/>
    <property type="evidence" value="ECO:0007669"/>
    <property type="project" value="InterPro"/>
</dbReference>
<evidence type="ECO:0000313" key="9">
    <source>
        <dbReference type="EMBL" id="MWV45564.1"/>
    </source>
</evidence>
<dbReference type="Gene3D" id="2.70.98.40">
    <property type="entry name" value="Glycoside hydrolase, family 65, N-terminal domain"/>
    <property type="match status" value="1"/>
</dbReference>
<evidence type="ECO:0000256" key="3">
    <source>
        <dbReference type="ARBA" id="ARBA00022679"/>
    </source>
</evidence>
<dbReference type="GO" id="GO:0004553">
    <property type="term" value="F:hydrolase activity, hydrolyzing O-glycosyl compounds"/>
    <property type="evidence" value="ECO:0007669"/>
    <property type="project" value="TreeGrafter"/>
</dbReference>
<comment type="similarity">
    <text evidence="1">Belongs to the glycosyl hydrolase 65 family.</text>
</comment>
<feature type="active site" description="Proton donor" evidence="4">
    <location>
        <position position="469"/>
    </location>
</feature>